<dbReference type="Proteomes" id="UP000053825">
    <property type="component" value="Unassembled WGS sequence"/>
</dbReference>
<organism evidence="2 3">
    <name type="scientific">Habropoda laboriosa</name>
    <dbReference type="NCBI Taxonomy" id="597456"/>
    <lineage>
        <taxon>Eukaryota</taxon>
        <taxon>Metazoa</taxon>
        <taxon>Ecdysozoa</taxon>
        <taxon>Arthropoda</taxon>
        <taxon>Hexapoda</taxon>
        <taxon>Insecta</taxon>
        <taxon>Pterygota</taxon>
        <taxon>Neoptera</taxon>
        <taxon>Endopterygota</taxon>
        <taxon>Hymenoptera</taxon>
        <taxon>Apocrita</taxon>
        <taxon>Aculeata</taxon>
        <taxon>Apoidea</taxon>
        <taxon>Anthophila</taxon>
        <taxon>Apidae</taxon>
        <taxon>Habropoda</taxon>
    </lineage>
</organism>
<evidence type="ECO:0000256" key="1">
    <source>
        <dbReference type="SAM" id="MobiDB-lite"/>
    </source>
</evidence>
<feature type="region of interest" description="Disordered" evidence="1">
    <location>
        <begin position="1"/>
        <end position="20"/>
    </location>
</feature>
<gene>
    <name evidence="2" type="ORF">WH47_11872</name>
</gene>
<evidence type="ECO:0000313" key="3">
    <source>
        <dbReference type="Proteomes" id="UP000053825"/>
    </source>
</evidence>
<feature type="compositionally biased region" description="Basic residues" evidence="1">
    <location>
        <begin position="1"/>
        <end position="13"/>
    </location>
</feature>
<evidence type="ECO:0000313" key="2">
    <source>
        <dbReference type="EMBL" id="KOC67215.1"/>
    </source>
</evidence>
<accession>A0A0L7R8L7</accession>
<keyword evidence="3" id="KW-1185">Reference proteome</keyword>
<reference evidence="2 3" key="1">
    <citation type="submission" date="2015-07" db="EMBL/GenBank/DDBJ databases">
        <title>The genome of Habropoda laboriosa.</title>
        <authorList>
            <person name="Pan H."/>
            <person name="Kapheim K."/>
        </authorList>
    </citation>
    <scope>NUCLEOTIDE SEQUENCE [LARGE SCALE GENOMIC DNA]</scope>
    <source>
        <strain evidence="2">0110345459</strain>
    </source>
</reference>
<proteinExistence type="predicted"/>
<dbReference type="EMBL" id="KQ414632">
    <property type="protein sequence ID" value="KOC67215.1"/>
    <property type="molecule type" value="Genomic_DNA"/>
</dbReference>
<name>A0A0L7R8L7_9HYME</name>
<protein>
    <submittedName>
        <fullName evidence="2">Uncharacterized protein</fullName>
    </submittedName>
</protein>
<sequence length="125" mass="14728">MHQKRGRKKKKRRGEREKEMCTLSMPVSWNSNSSATDGERCADSFHGWRRSDCVPWTSTSANRGGRIANSFRWVFLRVHCANWAKGRTGRLEGKREDRKRKVFCFLHFFPSHFRVTAPFAYTESR</sequence>
<dbReference type="AlphaFoldDB" id="A0A0L7R8L7"/>